<keyword evidence="2" id="KW-0238">DNA-binding</keyword>
<dbReference type="PROSITE" id="PS51071">
    <property type="entry name" value="HTH_RPIR"/>
    <property type="match status" value="1"/>
</dbReference>
<protein>
    <submittedName>
        <fullName evidence="4">Uncharacterized protein</fullName>
    </submittedName>
</protein>
<evidence type="ECO:0000256" key="2">
    <source>
        <dbReference type="ARBA" id="ARBA00023125"/>
    </source>
</evidence>
<proteinExistence type="predicted"/>
<dbReference type="PANTHER" id="PTHR30514:SF18">
    <property type="entry name" value="RPIR-FAMILY TRANSCRIPTIONAL REGULATOR"/>
    <property type="match status" value="1"/>
</dbReference>
<gene>
    <name evidence="4" type="ORF">A7J15_11790</name>
</gene>
<dbReference type="AlphaFoldDB" id="A0A1B9NIM2"/>
<dbReference type="RefSeq" id="WP_067028219.1">
    <property type="nucleotide sequence ID" value="NZ_CP038256.1"/>
</dbReference>
<dbReference type="GO" id="GO:1901135">
    <property type="term" value="P:carbohydrate derivative metabolic process"/>
    <property type="evidence" value="ECO:0007669"/>
    <property type="project" value="InterPro"/>
</dbReference>
<sequence>METIRERVFSSIEQLSPAEKRVARAILADYPGAGLGSASRLARDAGTSTPTVLRLVARLGLESWAELQGLLRREVSQRAGSPVSRAERTIADDGSTPFDRAVALRAEAARSVAETVPPSEFDAAIEAIVRANRVVITGGYFSLHVAEIMRLQLDQLRGGVHVTGEPTGRGAGRYFDLDRHSLAIIIDMRRHEETARRAVDLARGRGARTVVITDVEMSPAAERADIVLPVHVDHAPFDTFVALMSLVECLVDGVFGRLGGAALERMRLWEQSVQIPRSDNEETV</sequence>
<dbReference type="SUPFAM" id="SSF53697">
    <property type="entry name" value="SIS domain"/>
    <property type="match status" value="1"/>
</dbReference>
<dbReference type="CDD" id="cd05013">
    <property type="entry name" value="SIS_RpiR"/>
    <property type="match status" value="1"/>
</dbReference>
<dbReference type="InterPro" id="IPR036388">
    <property type="entry name" value="WH-like_DNA-bd_sf"/>
</dbReference>
<dbReference type="InterPro" id="IPR047640">
    <property type="entry name" value="RpiR-like"/>
</dbReference>
<dbReference type="Proteomes" id="UP000093355">
    <property type="component" value="Unassembled WGS sequence"/>
</dbReference>
<dbReference type="InterPro" id="IPR000281">
    <property type="entry name" value="HTH_RpiR"/>
</dbReference>
<dbReference type="Gene3D" id="3.40.50.10490">
    <property type="entry name" value="Glucose-6-phosphate isomerase like protein, domain 1"/>
    <property type="match status" value="1"/>
</dbReference>
<dbReference type="GO" id="GO:0003700">
    <property type="term" value="F:DNA-binding transcription factor activity"/>
    <property type="evidence" value="ECO:0007669"/>
    <property type="project" value="InterPro"/>
</dbReference>
<dbReference type="InterPro" id="IPR046348">
    <property type="entry name" value="SIS_dom_sf"/>
</dbReference>
<dbReference type="GO" id="GO:0097367">
    <property type="term" value="F:carbohydrate derivative binding"/>
    <property type="evidence" value="ECO:0007669"/>
    <property type="project" value="InterPro"/>
</dbReference>
<keyword evidence="1" id="KW-0805">Transcription regulation</keyword>
<dbReference type="InterPro" id="IPR009057">
    <property type="entry name" value="Homeodomain-like_sf"/>
</dbReference>
<accession>A0A1B9NIM2</accession>
<evidence type="ECO:0000256" key="3">
    <source>
        <dbReference type="ARBA" id="ARBA00023163"/>
    </source>
</evidence>
<reference evidence="4 5" key="1">
    <citation type="submission" date="2016-05" db="EMBL/GenBank/DDBJ databases">
        <authorList>
            <person name="Lavstsen T."/>
            <person name="Jespersen J.S."/>
        </authorList>
    </citation>
    <scope>NUCLEOTIDE SEQUENCE [LARGE SCALE GENOMIC DNA]</scope>
    <source>
        <strain evidence="4 5">YLB-01</strain>
    </source>
</reference>
<dbReference type="PANTHER" id="PTHR30514">
    <property type="entry name" value="GLUCOKINASE"/>
    <property type="match status" value="1"/>
</dbReference>
<dbReference type="GO" id="GO:0003677">
    <property type="term" value="F:DNA binding"/>
    <property type="evidence" value="ECO:0007669"/>
    <property type="project" value="UniProtKB-KW"/>
</dbReference>
<dbReference type="Gene3D" id="1.10.10.10">
    <property type="entry name" value="Winged helix-like DNA-binding domain superfamily/Winged helix DNA-binding domain"/>
    <property type="match status" value="1"/>
</dbReference>
<evidence type="ECO:0000313" key="5">
    <source>
        <dbReference type="Proteomes" id="UP000093355"/>
    </source>
</evidence>
<dbReference type="Pfam" id="PF01380">
    <property type="entry name" value="SIS"/>
    <property type="match status" value="1"/>
</dbReference>
<keyword evidence="5" id="KW-1185">Reference proteome</keyword>
<dbReference type="PROSITE" id="PS51464">
    <property type="entry name" value="SIS"/>
    <property type="match status" value="1"/>
</dbReference>
<evidence type="ECO:0000256" key="1">
    <source>
        <dbReference type="ARBA" id="ARBA00023015"/>
    </source>
</evidence>
<dbReference type="InterPro" id="IPR035472">
    <property type="entry name" value="RpiR-like_SIS"/>
</dbReference>
<keyword evidence="3" id="KW-0804">Transcription</keyword>
<dbReference type="STRING" id="904291.A7J15_11790"/>
<dbReference type="SUPFAM" id="SSF46689">
    <property type="entry name" value="Homeodomain-like"/>
    <property type="match status" value="1"/>
</dbReference>
<dbReference type="InterPro" id="IPR001347">
    <property type="entry name" value="SIS_dom"/>
</dbReference>
<name>A0A1B9NIM2_9MICO</name>
<dbReference type="EMBL" id="LXMD01000002">
    <property type="protein sequence ID" value="OCG76459.1"/>
    <property type="molecule type" value="Genomic_DNA"/>
</dbReference>
<comment type="caution">
    <text evidence="4">The sequence shown here is derived from an EMBL/GenBank/DDBJ whole genome shotgun (WGS) entry which is preliminary data.</text>
</comment>
<dbReference type="OrthoDB" id="3574600at2"/>
<organism evidence="4 5">
    <name type="scientific">Microbacterium sediminis</name>
    <dbReference type="NCBI Taxonomy" id="904291"/>
    <lineage>
        <taxon>Bacteria</taxon>
        <taxon>Bacillati</taxon>
        <taxon>Actinomycetota</taxon>
        <taxon>Actinomycetes</taxon>
        <taxon>Micrococcales</taxon>
        <taxon>Microbacteriaceae</taxon>
        <taxon>Microbacterium</taxon>
    </lineage>
</organism>
<evidence type="ECO:0000313" key="4">
    <source>
        <dbReference type="EMBL" id="OCG76459.1"/>
    </source>
</evidence>